<gene>
    <name evidence="1" type="ORF">CUN67_07315</name>
</gene>
<evidence type="ECO:0000313" key="2">
    <source>
        <dbReference type="Proteomes" id="UP000502005"/>
    </source>
</evidence>
<reference evidence="1 2" key="1">
    <citation type="submission" date="2017-11" db="EMBL/GenBank/DDBJ databases">
        <title>Genome sequence of Pantoea cypripedii NE1.</title>
        <authorList>
            <person name="Nascimento F.X."/>
        </authorList>
    </citation>
    <scope>NUCLEOTIDE SEQUENCE [LARGE SCALE GENOMIC DNA]</scope>
    <source>
        <strain evidence="1 2">NE1</strain>
    </source>
</reference>
<dbReference type="AlphaFoldDB" id="A0A6B9G8L3"/>
<dbReference type="EMBL" id="CP024768">
    <property type="protein sequence ID" value="QGY28745.1"/>
    <property type="molecule type" value="Genomic_DNA"/>
</dbReference>
<name>A0A6B9G8L3_PANCY</name>
<protein>
    <submittedName>
        <fullName evidence="1">Uncharacterized protein</fullName>
    </submittedName>
</protein>
<accession>A0A6B9G8L3</accession>
<evidence type="ECO:0000313" key="1">
    <source>
        <dbReference type="EMBL" id="QGY28745.1"/>
    </source>
</evidence>
<organism evidence="1 2">
    <name type="scientific">Pantoea cypripedii</name>
    <name type="common">Pectobacterium cypripedii</name>
    <name type="synonym">Erwinia cypripedii</name>
    <dbReference type="NCBI Taxonomy" id="55209"/>
    <lineage>
        <taxon>Bacteria</taxon>
        <taxon>Pseudomonadati</taxon>
        <taxon>Pseudomonadota</taxon>
        <taxon>Gammaproteobacteria</taxon>
        <taxon>Enterobacterales</taxon>
        <taxon>Erwiniaceae</taxon>
        <taxon>Pantoea</taxon>
    </lineage>
</organism>
<sequence>MIALSLLGSDQISAGADAHDIEVSSLPITQQVITSLVPLFGGKRNKIIMDQVCLYVSGKQSLDKFDTFFTSKGIEVKQLASQDSGFSYLASASKADLTTACAAFIASTFFTEEALIEGAESKPDDPQLAPKLLRLTPLAVVTVNMLAGLLAAHQGEVFTSLDSCKSVLRRDFVSQSADFIRRTLNGNFVLADFVGNQTENGFFYTFANGNTRLNLYDETWLGEGKVMGTRYVVLLRNITPDATGPK</sequence>
<proteinExistence type="predicted"/>
<dbReference type="Proteomes" id="UP000502005">
    <property type="component" value="Chromosome"/>
</dbReference>